<dbReference type="InterPro" id="IPR045857">
    <property type="entry name" value="O16G_dom_2"/>
</dbReference>
<dbReference type="FunFam" id="3.90.400.10:FF:000001">
    <property type="entry name" value="Maltase A3, isoform A"/>
    <property type="match status" value="1"/>
</dbReference>
<dbReference type="PANTHER" id="PTHR10357">
    <property type="entry name" value="ALPHA-AMYLASE FAMILY MEMBER"/>
    <property type="match status" value="1"/>
</dbReference>
<sequence length="556" mass="64258">MKWWQRSVFYQVYPRSFQDSDGDGVGDLTGVISRLDHLVDIGVGAMWLSPFFPSPMVDFGYDVSDYCNIDPVFGSLSDFDRLIAEAHFRDLKVVIDFVPNHTSDQHPWFVASKSSKEESNVYRDYYVWHDGRVNRQGKRVPPNNWVSHFSGSMWTWDEGRQQYYLHQYAVEQPDLNYRNPLVHAEMERVLEFWLERGVDGFRLDAVSFLYEVENLEQDEELINPSAKGEYHRYLHTLTKSLSETHEVIGKWRELLDRYEHKLQKDLQVHKRFMVAEVSGGVELQMPYYRSGAHMPFNFQLTGMNRNRDSMWLAKSIAQWLDSMPDGCTPNWVLGSHDIKRIASKMGSTFINVMNMLLLLLPGVPTTYYGEEIGMVDTDVTYEETQDPQGRGAGKENYKIFSRDPCRSPMQWTEGTHSGFSTAGKTWIPVQGNFRTCNVETQLRNPNSHLNIYKQLTTLRRKKVFAEGNFDFASVNEEILSFIRFHDGERTSLVVANFGKSPKTENFTSLNNPRRMYYPKTGVMTFRTDGSPEAEISLSDVVLTPGEGVVIEFHPLR</sequence>
<keyword evidence="5" id="KW-1185">Reference proteome</keyword>
<dbReference type="CDD" id="cd11328">
    <property type="entry name" value="AmyAc_maltase"/>
    <property type="match status" value="1"/>
</dbReference>
<dbReference type="SUPFAM" id="SSF51445">
    <property type="entry name" value="(Trans)glycosidases"/>
    <property type="match status" value="1"/>
</dbReference>
<dbReference type="GO" id="GO:0005975">
    <property type="term" value="P:carbohydrate metabolic process"/>
    <property type="evidence" value="ECO:0007669"/>
    <property type="project" value="InterPro"/>
</dbReference>
<reference evidence="3 5" key="2">
    <citation type="journal article" date="2013" name="Nature">
        <title>Insights into bilaterian evolution from three spiralian genomes.</title>
        <authorList>
            <person name="Simakov O."/>
            <person name="Marletaz F."/>
            <person name="Cho S.J."/>
            <person name="Edsinger-Gonzales E."/>
            <person name="Havlak P."/>
            <person name="Hellsten U."/>
            <person name="Kuo D.H."/>
            <person name="Larsson T."/>
            <person name="Lv J."/>
            <person name="Arendt D."/>
            <person name="Savage R."/>
            <person name="Osoegawa K."/>
            <person name="de Jong P."/>
            <person name="Grimwood J."/>
            <person name="Chapman J.A."/>
            <person name="Shapiro H."/>
            <person name="Aerts A."/>
            <person name="Otillar R.P."/>
            <person name="Terry A.Y."/>
            <person name="Boore J.L."/>
            <person name="Grigoriev I.V."/>
            <person name="Lindberg D.R."/>
            <person name="Seaver E.C."/>
            <person name="Weisblat D.A."/>
            <person name="Putnam N.H."/>
            <person name="Rokhsar D.S."/>
        </authorList>
    </citation>
    <scope>NUCLEOTIDE SEQUENCE</scope>
    <source>
        <strain evidence="3 5">I ESC-2004</strain>
    </source>
</reference>
<dbReference type="EnsemblMetazoa" id="CapteT160424">
    <property type="protein sequence ID" value="CapteP160424"/>
    <property type="gene ID" value="CapteG160424"/>
</dbReference>
<reference evidence="4" key="3">
    <citation type="submission" date="2015-06" db="UniProtKB">
        <authorList>
            <consortium name="EnsemblMetazoa"/>
        </authorList>
    </citation>
    <scope>IDENTIFICATION</scope>
</reference>
<dbReference type="OrthoDB" id="1740265at2759"/>
<dbReference type="EMBL" id="KB298735">
    <property type="protein sequence ID" value="ELU08811.1"/>
    <property type="molecule type" value="Genomic_DNA"/>
</dbReference>
<dbReference type="SMART" id="SM00642">
    <property type="entry name" value="Aamy"/>
    <property type="match status" value="1"/>
</dbReference>
<dbReference type="STRING" id="283909.R7UZF1"/>
<keyword evidence="1" id="KW-0325">Glycoprotein</keyword>
<gene>
    <name evidence="3" type="ORF">CAPTEDRAFT_160424</name>
</gene>
<feature type="domain" description="Glycosyl hydrolase family 13 catalytic" evidence="2">
    <location>
        <begin position="11"/>
        <end position="406"/>
    </location>
</feature>
<proteinExistence type="predicted"/>
<dbReference type="AlphaFoldDB" id="R7UZF1"/>
<dbReference type="InterPro" id="IPR006047">
    <property type="entry name" value="GH13_cat_dom"/>
</dbReference>
<protein>
    <recommendedName>
        <fullName evidence="2">Glycosyl hydrolase family 13 catalytic domain-containing protein</fullName>
    </recommendedName>
</protein>
<organism evidence="3">
    <name type="scientific">Capitella teleta</name>
    <name type="common">Polychaete worm</name>
    <dbReference type="NCBI Taxonomy" id="283909"/>
    <lineage>
        <taxon>Eukaryota</taxon>
        <taxon>Metazoa</taxon>
        <taxon>Spiralia</taxon>
        <taxon>Lophotrochozoa</taxon>
        <taxon>Annelida</taxon>
        <taxon>Polychaeta</taxon>
        <taxon>Sedentaria</taxon>
        <taxon>Scolecida</taxon>
        <taxon>Capitellidae</taxon>
        <taxon>Capitella</taxon>
    </lineage>
</organism>
<dbReference type="PANTHER" id="PTHR10357:SF179">
    <property type="entry name" value="NEUTRAL AND BASIC AMINO ACID TRANSPORT PROTEIN RBAT"/>
    <property type="match status" value="1"/>
</dbReference>
<evidence type="ECO:0000313" key="4">
    <source>
        <dbReference type="EnsemblMetazoa" id="CapteP160424"/>
    </source>
</evidence>
<dbReference type="Gene3D" id="2.60.40.1180">
    <property type="entry name" value="Golgi alpha-mannosidase II"/>
    <property type="match status" value="1"/>
</dbReference>
<dbReference type="Proteomes" id="UP000014760">
    <property type="component" value="Unassembled WGS sequence"/>
</dbReference>
<name>R7UZF1_CAPTE</name>
<reference evidence="5" key="1">
    <citation type="submission" date="2012-12" db="EMBL/GenBank/DDBJ databases">
        <authorList>
            <person name="Hellsten U."/>
            <person name="Grimwood J."/>
            <person name="Chapman J.A."/>
            <person name="Shapiro H."/>
            <person name="Aerts A."/>
            <person name="Otillar R.P."/>
            <person name="Terry A.Y."/>
            <person name="Boore J.L."/>
            <person name="Simakov O."/>
            <person name="Marletaz F."/>
            <person name="Cho S.-J."/>
            <person name="Edsinger-Gonzales E."/>
            <person name="Havlak P."/>
            <person name="Kuo D.-H."/>
            <person name="Larsson T."/>
            <person name="Lv J."/>
            <person name="Arendt D."/>
            <person name="Savage R."/>
            <person name="Osoegawa K."/>
            <person name="de Jong P."/>
            <person name="Lindberg D.R."/>
            <person name="Seaver E.C."/>
            <person name="Weisblat D.A."/>
            <person name="Putnam N.H."/>
            <person name="Grigoriev I.V."/>
            <person name="Rokhsar D.S."/>
        </authorList>
    </citation>
    <scope>NUCLEOTIDE SEQUENCE</scope>
    <source>
        <strain evidence="5">I ESC-2004</strain>
    </source>
</reference>
<dbReference type="InterPro" id="IPR017853">
    <property type="entry name" value="GH"/>
</dbReference>
<evidence type="ECO:0000313" key="3">
    <source>
        <dbReference type="EMBL" id="ELU08811.1"/>
    </source>
</evidence>
<dbReference type="FunCoup" id="R7UZF1">
    <property type="interactions" value="60"/>
</dbReference>
<dbReference type="InterPro" id="IPR013780">
    <property type="entry name" value="Glyco_hydro_b"/>
</dbReference>
<dbReference type="Gene3D" id="3.20.20.80">
    <property type="entry name" value="Glycosidases"/>
    <property type="match status" value="1"/>
</dbReference>
<dbReference type="OMA" id="SGPRMHE"/>
<accession>R7UZF1</accession>
<evidence type="ECO:0000259" key="2">
    <source>
        <dbReference type="SMART" id="SM00642"/>
    </source>
</evidence>
<evidence type="ECO:0000313" key="5">
    <source>
        <dbReference type="Proteomes" id="UP000014760"/>
    </source>
</evidence>
<dbReference type="HOGENOM" id="CLU_006462_2_3_1"/>
<dbReference type="EMBL" id="AMQN01006610">
    <property type="status" value="NOT_ANNOTATED_CDS"/>
    <property type="molecule type" value="Genomic_DNA"/>
</dbReference>
<evidence type="ECO:0000256" key="1">
    <source>
        <dbReference type="ARBA" id="ARBA00023180"/>
    </source>
</evidence>
<dbReference type="Gene3D" id="3.90.400.10">
    <property type="entry name" value="Oligo-1,6-glucosidase, Domain 2"/>
    <property type="match status" value="1"/>
</dbReference>
<dbReference type="Pfam" id="PF00128">
    <property type="entry name" value="Alpha-amylase"/>
    <property type="match status" value="1"/>
</dbReference>